<protein>
    <submittedName>
        <fullName evidence="2">YecA family protein</fullName>
    </submittedName>
</protein>
<feature type="compositionally biased region" description="Basic residues" evidence="1">
    <location>
        <begin position="219"/>
        <end position="229"/>
    </location>
</feature>
<accession>A0ABW8IPD1</accession>
<evidence type="ECO:0000256" key="1">
    <source>
        <dbReference type="SAM" id="MobiDB-lite"/>
    </source>
</evidence>
<name>A0ABW8IPD1_9GAMM</name>
<sequence>MSDSDTKTNWPSSLDDRELDELDAYLRTHAQESEGHLLLDGVHGLLSALAVGPTQVLPEEWLPEVLHEPFADEAEGNRVLALLAKLNDSISAELDVDAYEPILGEVDTEAGPVLSAAGWCEGFSRGIDLRALLWEKRLADDPSLMELLGPVMALAVDEGILSAEAEFEKLTDDEYDDCLAQLPAVLATVNHYWFEHPATEAELDALSRADQTKSEPHAPPRHRSGHWVH</sequence>
<evidence type="ECO:0000313" key="3">
    <source>
        <dbReference type="Proteomes" id="UP001620409"/>
    </source>
</evidence>
<organism evidence="2 3">
    <name type="scientific">Dyella humi</name>
    <dbReference type="NCBI Taxonomy" id="1770547"/>
    <lineage>
        <taxon>Bacteria</taxon>
        <taxon>Pseudomonadati</taxon>
        <taxon>Pseudomonadota</taxon>
        <taxon>Gammaproteobacteria</taxon>
        <taxon>Lysobacterales</taxon>
        <taxon>Rhodanobacteraceae</taxon>
        <taxon>Dyella</taxon>
    </lineage>
</organism>
<dbReference type="Proteomes" id="UP001620409">
    <property type="component" value="Unassembled WGS sequence"/>
</dbReference>
<keyword evidence="3" id="KW-1185">Reference proteome</keyword>
<proteinExistence type="predicted"/>
<feature type="region of interest" description="Disordered" evidence="1">
    <location>
        <begin position="208"/>
        <end position="229"/>
    </location>
</feature>
<dbReference type="RefSeq" id="WP_380015221.1">
    <property type="nucleotide sequence ID" value="NZ_JADIKI010000023.1"/>
</dbReference>
<dbReference type="InterPro" id="IPR011978">
    <property type="entry name" value="YgfB-like"/>
</dbReference>
<gene>
    <name evidence="2" type="ORF">ISP18_17745</name>
</gene>
<feature type="compositionally biased region" description="Basic and acidic residues" evidence="1">
    <location>
        <begin position="208"/>
        <end position="218"/>
    </location>
</feature>
<dbReference type="Gene3D" id="1.20.120.740">
    <property type="entry name" value="YgfB uncharacterised protein family UPF0149, PF03695"/>
    <property type="match status" value="1"/>
</dbReference>
<dbReference type="InterPro" id="IPR036255">
    <property type="entry name" value="YgfB-like_sf"/>
</dbReference>
<dbReference type="EMBL" id="JADIKI010000023">
    <property type="protein sequence ID" value="MFK2856455.1"/>
    <property type="molecule type" value="Genomic_DNA"/>
</dbReference>
<evidence type="ECO:0000313" key="2">
    <source>
        <dbReference type="EMBL" id="MFK2856455.1"/>
    </source>
</evidence>
<dbReference type="Pfam" id="PF03695">
    <property type="entry name" value="UPF0149"/>
    <property type="match status" value="1"/>
</dbReference>
<comment type="caution">
    <text evidence="2">The sequence shown here is derived from an EMBL/GenBank/DDBJ whole genome shotgun (WGS) entry which is preliminary data.</text>
</comment>
<reference evidence="2 3" key="1">
    <citation type="submission" date="2020-10" db="EMBL/GenBank/DDBJ databases">
        <title>Phylogeny of dyella-like bacteria.</title>
        <authorList>
            <person name="Fu J."/>
        </authorList>
    </citation>
    <scope>NUCLEOTIDE SEQUENCE [LARGE SCALE GENOMIC DNA]</scope>
    <source>
        <strain evidence="2 3">DHG40</strain>
    </source>
</reference>
<dbReference type="NCBIfam" id="TIGR02292">
    <property type="entry name" value="ygfB_yecA"/>
    <property type="match status" value="1"/>
</dbReference>
<dbReference type="SUPFAM" id="SSF101327">
    <property type="entry name" value="YgfB-like"/>
    <property type="match status" value="1"/>
</dbReference>